<accession>A0AAQ3GQT4</accession>
<dbReference type="InterPro" id="IPR001670">
    <property type="entry name" value="ADH_Fe/GldA"/>
</dbReference>
<dbReference type="EMBL" id="CP132968">
    <property type="protein sequence ID" value="WMD15685.1"/>
    <property type="molecule type" value="Genomic_DNA"/>
</dbReference>
<reference evidence="4" key="1">
    <citation type="submission" date="2023-08" db="EMBL/GenBank/DDBJ databases">
        <title>Complete Genome Sequences of butyrate producing Anaerostipes hadrus strains BA1 and GIF7 isolated from the terminal ileum of a healthy lean male.</title>
        <authorList>
            <person name="Low A."/>
            <person name="Sheludchenko M."/>
            <person name="Cheng H.E."/>
            <person name="Koh X.Q."/>
            <person name="Lee J."/>
        </authorList>
    </citation>
    <scope>NUCLEOTIDE SEQUENCE</scope>
    <source>
        <strain evidence="4">BA1</strain>
    </source>
</reference>
<name>A0AAQ3GQT4_ANAHA</name>
<dbReference type="RefSeq" id="WP_306856289.1">
    <property type="nucleotide sequence ID" value="NZ_CP132968.1"/>
</dbReference>
<dbReference type="InterPro" id="IPR039697">
    <property type="entry name" value="Alcohol_dehydrogenase_Fe"/>
</dbReference>
<dbReference type="GO" id="GO:0046872">
    <property type="term" value="F:metal ion binding"/>
    <property type="evidence" value="ECO:0007669"/>
    <property type="project" value="InterPro"/>
</dbReference>
<proteinExistence type="predicted"/>
<dbReference type="CDD" id="cd14860">
    <property type="entry name" value="4HBD_NAD"/>
    <property type="match status" value="1"/>
</dbReference>
<dbReference type="SUPFAM" id="SSF56796">
    <property type="entry name" value="Dehydroquinate synthase-like"/>
    <property type="match status" value="1"/>
</dbReference>
<dbReference type="GeneID" id="92741701"/>
<dbReference type="InterPro" id="IPR056798">
    <property type="entry name" value="ADH_Fe_C"/>
</dbReference>
<organism evidence="4 5">
    <name type="scientific">Anaerostipes hadrus</name>
    <dbReference type="NCBI Taxonomy" id="649756"/>
    <lineage>
        <taxon>Bacteria</taxon>
        <taxon>Bacillati</taxon>
        <taxon>Bacillota</taxon>
        <taxon>Clostridia</taxon>
        <taxon>Lachnospirales</taxon>
        <taxon>Lachnospiraceae</taxon>
        <taxon>Anaerostipes</taxon>
    </lineage>
</organism>
<dbReference type="GO" id="GO:0004022">
    <property type="term" value="F:alcohol dehydrogenase (NAD+) activity"/>
    <property type="evidence" value="ECO:0007669"/>
    <property type="project" value="TreeGrafter"/>
</dbReference>
<dbReference type="Proteomes" id="UP001243496">
    <property type="component" value="Chromosome"/>
</dbReference>
<sequence>MEQIIFRPSLFKFETCKEFSEAFDLKKGDLILTNQYIYDPYFGKLGLEVETIFQEQYGAGEPTDIMVDAIIEDAMKKGCKRIIAIGGGTIIDIAKVLSISAGESVDELYDLPVKEKKHPLIIIPTTCGTGSEVTNISIINRTRLGVKMGLTGEALFADSAVLIPELLEGLPFPVFATSSIDALVHAVESSLSPKATAYTKLFSYKAIEMIISGFQILVKEGKDTLKELLENFLIASNYAGLAFGTAGCAAVHALSYPLGGTYHVPHGESNYAVFTGVLKNYMEIKQDGEIEALNEYIAGLLECDVDEVYEKLEDLLNQILQKKALHEYGVKEEELEVFTKSVMETQGRLMANNFVPLDEERVLKIYKELY</sequence>
<dbReference type="AlphaFoldDB" id="A0AAQ3GQT4"/>
<evidence type="ECO:0000256" key="1">
    <source>
        <dbReference type="ARBA" id="ARBA00023002"/>
    </source>
</evidence>
<evidence type="ECO:0000259" key="2">
    <source>
        <dbReference type="Pfam" id="PF00465"/>
    </source>
</evidence>
<evidence type="ECO:0000313" key="5">
    <source>
        <dbReference type="Proteomes" id="UP001243496"/>
    </source>
</evidence>
<evidence type="ECO:0000259" key="3">
    <source>
        <dbReference type="Pfam" id="PF25137"/>
    </source>
</evidence>
<dbReference type="Gene3D" id="1.20.1090.10">
    <property type="entry name" value="Dehydroquinate synthase-like - alpha domain"/>
    <property type="match status" value="1"/>
</dbReference>
<dbReference type="Gene3D" id="3.40.50.1970">
    <property type="match status" value="1"/>
</dbReference>
<evidence type="ECO:0000313" key="4">
    <source>
        <dbReference type="EMBL" id="WMD15685.1"/>
    </source>
</evidence>
<protein>
    <submittedName>
        <fullName evidence="4">4-hydroxybutyrate dehydrogenase</fullName>
    </submittedName>
</protein>
<dbReference type="PANTHER" id="PTHR11496:SF83">
    <property type="entry name" value="HYDROXYACID-OXOACID TRANSHYDROGENASE, MITOCHONDRIAL"/>
    <property type="match status" value="1"/>
</dbReference>
<dbReference type="PANTHER" id="PTHR11496">
    <property type="entry name" value="ALCOHOL DEHYDROGENASE"/>
    <property type="match status" value="1"/>
</dbReference>
<keyword evidence="1" id="KW-0560">Oxidoreductase</keyword>
<feature type="domain" description="Alcohol dehydrogenase iron-type/glycerol dehydrogenase GldA" evidence="2">
    <location>
        <begin position="35"/>
        <end position="164"/>
    </location>
</feature>
<dbReference type="Pfam" id="PF25137">
    <property type="entry name" value="ADH_Fe_C"/>
    <property type="match status" value="1"/>
</dbReference>
<dbReference type="Pfam" id="PF00465">
    <property type="entry name" value="Fe-ADH"/>
    <property type="match status" value="1"/>
</dbReference>
<gene>
    <name evidence="4" type="ORF">RBI15_09885</name>
</gene>
<feature type="domain" description="Fe-containing alcohol dehydrogenase-like C-terminal" evidence="3">
    <location>
        <begin position="176"/>
        <end position="370"/>
    </location>
</feature>